<comment type="caution">
    <text evidence="2">The sequence shown here is derived from an EMBL/GenBank/DDBJ whole genome shotgun (WGS) entry which is preliminary data.</text>
</comment>
<dbReference type="EMBL" id="JARJLG010000001">
    <property type="protein sequence ID" value="KAJ7784828.1"/>
    <property type="molecule type" value="Genomic_DNA"/>
</dbReference>
<gene>
    <name evidence="2" type="ORF">DFH07DRAFT_786074</name>
</gene>
<evidence type="ECO:0000256" key="1">
    <source>
        <dbReference type="SAM" id="MobiDB-lite"/>
    </source>
</evidence>
<feature type="compositionally biased region" description="Polar residues" evidence="1">
    <location>
        <begin position="1"/>
        <end position="10"/>
    </location>
</feature>
<protein>
    <submittedName>
        <fullName evidence="2">Uncharacterized protein</fullName>
    </submittedName>
</protein>
<dbReference type="AlphaFoldDB" id="A0AAD7KJY3"/>
<feature type="region of interest" description="Disordered" evidence="1">
    <location>
        <begin position="85"/>
        <end position="198"/>
    </location>
</feature>
<keyword evidence="3" id="KW-1185">Reference proteome</keyword>
<dbReference type="Proteomes" id="UP001215280">
    <property type="component" value="Unassembled WGS sequence"/>
</dbReference>
<reference evidence="2" key="1">
    <citation type="submission" date="2023-03" db="EMBL/GenBank/DDBJ databases">
        <title>Massive genome expansion in bonnet fungi (Mycena s.s.) driven by repeated elements and novel gene families across ecological guilds.</title>
        <authorList>
            <consortium name="Lawrence Berkeley National Laboratory"/>
            <person name="Harder C.B."/>
            <person name="Miyauchi S."/>
            <person name="Viragh M."/>
            <person name="Kuo A."/>
            <person name="Thoen E."/>
            <person name="Andreopoulos B."/>
            <person name="Lu D."/>
            <person name="Skrede I."/>
            <person name="Drula E."/>
            <person name="Henrissat B."/>
            <person name="Morin E."/>
            <person name="Kohler A."/>
            <person name="Barry K."/>
            <person name="LaButti K."/>
            <person name="Morin E."/>
            <person name="Salamov A."/>
            <person name="Lipzen A."/>
            <person name="Mereny Z."/>
            <person name="Hegedus B."/>
            <person name="Baldrian P."/>
            <person name="Stursova M."/>
            <person name="Weitz H."/>
            <person name="Taylor A."/>
            <person name="Grigoriev I.V."/>
            <person name="Nagy L.G."/>
            <person name="Martin F."/>
            <person name="Kauserud H."/>
        </authorList>
    </citation>
    <scope>NUCLEOTIDE SEQUENCE</scope>
    <source>
        <strain evidence="2">CBHHK188m</strain>
    </source>
</reference>
<proteinExistence type="predicted"/>
<name>A0AAD7KJY3_9AGAR</name>
<sequence>MNMTSKTSFAQHPPPILSDGNLKNGQMDAIRRSWLERDPLETGTELIIHRILIASLRAWLGQVMMPALGSISSQTGVGQHTMERQVCGSSSGPAPPCDPEKTKNRATLPSAFRSLRRSLTAVRNPWRRDYNPGSDDEEPVMVSRPSTPESRPVQSIDPPIHARDATIPTSSTPPPPECVQEVSTVSKPSKNKGNARLT</sequence>
<feature type="region of interest" description="Disordered" evidence="1">
    <location>
        <begin position="1"/>
        <end position="23"/>
    </location>
</feature>
<feature type="compositionally biased region" description="Polar residues" evidence="1">
    <location>
        <begin position="181"/>
        <end position="198"/>
    </location>
</feature>
<evidence type="ECO:0000313" key="2">
    <source>
        <dbReference type="EMBL" id="KAJ7784828.1"/>
    </source>
</evidence>
<organism evidence="2 3">
    <name type="scientific">Mycena maculata</name>
    <dbReference type="NCBI Taxonomy" id="230809"/>
    <lineage>
        <taxon>Eukaryota</taxon>
        <taxon>Fungi</taxon>
        <taxon>Dikarya</taxon>
        <taxon>Basidiomycota</taxon>
        <taxon>Agaricomycotina</taxon>
        <taxon>Agaricomycetes</taxon>
        <taxon>Agaricomycetidae</taxon>
        <taxon>Agaricales</taxon>
        <taxon>Marasmiineae</taxon>
        <taxon>Mycenaceae</taxon>
        <taxon>Mycena</taxon>
    </lineage>
</organism>
<feature type="compositionally biased region" description="Polar residues" evidence="1">
    <location>
        <begin position="144"/>
        <end position="153"/>
    </location>
</feature>
<accession>A0AAD7KJY3</accession>
<evidence type="ECO:0000313" key="3">
    <source>
        <dbReference type="Proteomes" id="UP001215280"/>
    </source>
</evidence>